<keyword evidence="1" id="KW-0732">Signal</keyword>
<dbReference type="Proteomes" id="UP000050424">
    <property type="component" value="Unassembled WGS sequence"/>
</dbReference>
<reference evidence="2 3" key="1">
    <citation type="submission" date="2015-09" db="EMBL/GenBank/DDBJ databases">
        <title>Draft genome of a European isolate of the apple canker pathogen Neonectria ditissima.</title>
        <authorList>
            <person name="Gomez-Cortecero A."/>
            <person name="Harrison R.J."/>
            <person name="Armitage A.D."/>
        </authorList>
    </citation>
    <scope>NUCLEOTIDE SEQUENCE [LARGE SCALE GENOMIC DNA]</scope>
    <source>
        <strain evidence="2 3">R09/05</strain>
    </source>
</reference>
<feature type="signal peptide" evidence="1">
    <location>
        <begin position="1"/>
        <end position="21"/>
    </location>
</feature>
<name>A0A0P7ATK0_9HYPO</name>
<evidence type="ECO:0000256" key="1">
    <source>
        <dbReference type="SAM" id="SignalP"/>
    </source>
</evidence>
<dbReference type="AlphaFoldDB" id="A0A0P7ATK0"/>
<feature type="chain" id="PRO_5006135040" description="EGF-like domain-containing protein" evidence="1">
    <location>
        <begin position="22"/>
        <end position="136"/>
    </location>
</feature>
<dbReference type="OrthoDB" id="5106805at2759"/>
<organism evidence="2 3">
    <name type="scientific">Neonectria ditissima</name>
    <dbReference type="NCBI Taxonomy" id="78410"/>
    <lineage>
        <taxon>Eukaryota</taxon>
        <taxon>Fungi</taxon>
        <taxon>Dikarya</taxon>
        <taxon>Ascomycota</taxon>
        <taxon>Pezizomycotina</taxon>
        <taxon>Sordariomycetes</taxon>
        <taxon>Hypocreomycetidae</taxon>
        <taxon>Hypocreales</taxon>
        <taxon>Nectriaceae</taxon>
        <taxon>Neonectria</taxon>
    </lineage>
</organism>
<proteinExistence type="predicted"/>
<gene>
    <name evidence="2" type="ORF">AK830_g10296</name>
</gene>
<protein>
    <recommendedName>
        <fullName evidence="4">EGF-like domain-containing protein</fullName>
    </recommendedName>
</protein>
<accession>A0A0P7ATK0</accession>
<dbReference type="EMBL" id="LKCW01000210">
    <property type="protein sequence ID" value="KPM36275.1"/>
    <property type="molecule type" value="Genomic_DNA"/>
</dbReference>
<comment type="caution">
    <text evidence="2">The sequence shown here is derived from an EMBL/GenBank/DDBJ whole genome shotgun (WGS) entry which is preliminary data.</text>
</comment>
<evidence type="ECO:0000313" key="3">
    <source>
        <dbReference type="Proteomes" id="UP000050424"/>
    </source>
</evidence>
<keyword evidence="3" id="KW-1185">Reference proteome</keyword>
<evidence type="ECO:0008006" key="4">
    <source>
        <dbReference type="Google" id="ProtNLM"/>
    </source>
</evidence>
<evidence type="ECO:0000313" key="2">
    <source>
        <dbReference type="EMBL" id="KPM36275.1"/>
    </source>
</evidence>
<sequence length="136" mass="13886">MLAAPLRTAVLAFLSFHAANAGRCNPDSVPTTLSSITTNSISSAEDATTSTTVASTTTTTEATTTTTLSVPTPCTADMDCSQNESCVDGFCTTESENNGGADTCSTNDDCTSNIYCLDGLLNVCTCMNGHCTVEAG</sequence>